<evidence type="ECO:0000313" key="3">
    <source>
        <dbReference type="Proteomes" id="UP001497623"/>
    </source>
</evidence>
<keyword evidence="1" id="KW-0812">Transmembrane</keyword>
<evidence type="ECO:0000313" key="2">
    <source>
        <dbReference type="EMBL" id="CAL4079266.1"/>
    </source>
</evidence>
<comment type="caution">
    <text evidence="2">The sequence shown here is derived from an EMBL/GenBank/DDBJ whole genome shotgun (WGS) entry which is preliminary data.</text>
</comment>
<protein>
    <recommendedName>
        <fullName evidence="4">NADH dehydrogenase subunit 4</fullName>
    </recommendedName>
</protein>
<keyword evidence="1" id="KW-1133">Transmembrane helix</keyword>
<evidence type="ECO:0000256" key="1">
    <source>
        <dbReference type="SAM" id="Phobius"/>
    </source>
</evidence>
<keyword evidence="3" id="KW-1185">Reference proteome</keyword>
<dbReference type="Proteomes" id="UP001497623">
    <property type="component" value="Unassembled WGS sequence"/>
</dbReference>
<feature type="non-terminal residue" evidence="2">
    <location>
        <position position="1"/>
    </location>
</feature>
<sequence>FYTFHPAFLGPLATTFLFVFLTPGSPEQLTLPHFPELNMGLLVASVLATILLVCGSLSKRTKLMIPQFFLHCTIGAYLNHTYKFEMLTPIGIFALHTFITIPLMGIIWWIVSVQHGIIVININDINDIQENKQNMIST</sequence>
<feature type="transmembrane region" description="Helical" evidence="1">
    <location>
        <begin position="37"/>
        <end position="57"/>
    </location>
</feature>
<feature type="transmembrane region" description="Helical" evidence="1">
    <location>
        <begin position="7"/>
        <end position="25"/>
    </location>
</feature>
<dbReference type="EMBL" id="CAXKWB010005611">
    <property type="protein sequence ID" value="CAL4079266.1"/>
    <property type="molecule type" value="Genomic_DNA"/>
</dbReference>
<gene>
    <name evidence="2" type="ORF">MNOR_LOCUS10894</name>
</gene>
<dbReference type="AlphaFoldDB" id="A0AAV2QG51"/>
<accession>A0AAV2QG51</accession>
<proteinExistence type="predicted"/>
<name>A0AAV2QG51_MEGNR</name>
<keyword evidence="1" id="KW-0472">Membrane</keyword>
<evidence type="ECO:0008006" key="4">
    <source>
        <dbReference type="Google" id="ProtNLM"/>
    </source>
</evidence>
<feature type="transmembrane region" description="Helical" evidence="1">
    <location>
        <begin position="90"/>
        <end position="111"/>
    </location>
</feature>
<organism evidence="2 3">
    <name type="scientific">Meganyctiphanes norvegica</name>
    <name type="common">Northern krill</name>
    <name type="synonym">Thysanopoda norvegica</name>
    <dbReference type="NCBI Taxonomy" id="48144"/>
    <lineage>
        <taxon>Eukaryota</taxon>
        <taxon>Metazoa</taxon>
        <taxon>Ecdysozoa</taxon>
        <taxon>Arthropoda</taxon>
        <taxon>Crustacea</taxon>
        <taxon>Multicrustacea</taxon>
        <taxon>Malacostraca</taxon>
        <taxon>Eumalacostraca</taxon>
        <taxon>Eucarida</taxon>
        <taxon>Euphausiacea</taxon>
        <taxon>Euphausiidae</taxon>
        <taxon>Meganyctiphanes</taxon>
    </lineage>
</organism>
<reference evidence="2 3" key="1">
    <citation type="submission" date="2024-05" db="EMBL/GenBank/DDBJ databases">
        <authorList>
            <person name="Wallberg A."/>
        </authorList>
    </citation>
    <scope>NUCLEOTIDE SEQUENCE [LARGE SCALE GENOMIC DNA]</scope>
</reference>